<keyword evidence="2" id="KW-0472">Membrane</keyword>
<feature type="transmembrane region" description="Helical" evidence="2">
    <location>
        <begin position="49"/>
        <end position="67"/>
    </location>
</feature>
<feature type="transmembrane region" description="Helical" evidence="2">
    <location>
        <begin position="87"/>
        <end position="107"/>
    </location>
</feature>
<evidence type="ECO:0000313" key="3">
    <source>
        <dbReference type="EMBL" id="PWZ03851.1"/>
    </source>
</evidence>
<dbReference type="AlphaFoldDB" id="A0A317Y2P5"/>
<dbReference type="OrthoDB" id="3352285at2759"/>
<sequence length="384" mass="41781">MVRQQQEVPELSYLPSYTPPQTRPPPPSGPPPAYSNVIRRVYPYSLRPVVILTTLVTVIYLVVVAVANFRSMGRSSNSAVQKILDAVVGALLIGAAVVELLGFLAAFKSNLKMATLYSRLTLPAFALVIAAEIIGIVEHYSFKSRIIDNCVADNTGAAAPSSSFFWPYGGSSTTMSAADAQEYCQSQWKYDSSWEIVWLIITIIVGIPFVMFSFAFVRQLQDPSSVRVREAGGWWGRRNQQPPSGQYGQSGPYDPYAQSHAYAPGSYPPAPYGAYPPPQGPPPPGQNPFGNDRDLPGYERGGAHGDFDDQKSPVSPNGGYGYTGGAFTGRPSTSRDRDSRQLDAAKDSQVTVRLNDDDDDDAAAKTSKTKTNTRDHNDDDTPRI</sequence>
<name>A0A317Y2P5_9BASI</name>
<feature type="compositionally biased region" description="Gly residues" evidence="1">
    <location>
        <begin position="318"/>
        <end position="327"/>
    </location>
</feature>
<feature type="compositionally biased region" description="Low complexity" evidence="1">
    <location>
        <begin position="240"/>
        <end position="253"/>
    </location>
</feature>
<feature type="region of interest" description="Disordered" evidence="1">
    <location>
        <begin position="1"/>
        <end position="30"/>
    </location>
</feature>
<evidence type="ECO:0000313" key="4">
    <source>
        <dbReference type="Proteomes" id="UP000246740"/>
    </source>
</evidence>
<proteinExistence type="predicted"/>
<accession>A0A317Y2P5</accession>
<feature type="region of interest" description="Disordered" evidence="1">
    <location>
        <begin position="235"/>
        <end position="384"/>
    </location>
</feature>
<feature type="compositionally biased region" description="Basic and acidic residues" evidence="1">
    <location>
        <begin position="333"/>
        <end position="346"/>
    </location>
</feature>
<evidence type="ECO:0000256" key="2">
    <source>
        <dbReference type="SAM" id="Phobius"/>
    </source>
</evidence>
<dbReference type="STRING" id="1882483.A0A317Y2P5"/>
<feature type="compositionally biased region" description="Pro residues" evidence="1">
    <location>
        <begin position="17"/>
        <end position="30"/>
    </location>
</feature>
<keyword evidence="2" id="KW-0812">Transmembrane</keyword>
<feature type="transmembrane region" description="Helical" evidence="2">
    <location>
        <begin position="119"/>
        <end position="137"/>
    </location>
</feature>
<feature type="compositionally biased region" description="Basic and acidic residues" evidence="1">
    <location>
        <begin position="372"/>
        <end position="384"/>
    </location>
</feature>
<feature type="transmembrane region" description="Helical" evidence="2">
    <location>
        <begin position="196"/>
        <end position="217"/>
    </location>
</feature>
<keyword evidence="4" id="KW-1185">Reference proteome</keyword>
<reference evidence="3 4" key="1">
    <citation type="journal article" date="2018" name="Mol. Biol. Evol.">
        <title>Broad Genomic Sampling Reveals a Smut Pathogenic Ancestry of the Fungal Clade Ustilaginomycotina.</title>
        <authorList>
            <person name="Kijpornyongpan T."/>
            <person name="Mondo S.J."/>
            <person name="Barry K."/>
            <person name="Sandor L."/>
            <person name="Lee J."/>
            <person name="Lipzen A."/>
            <person name="Pangilinan J."/>
            <person name="LaButti K."/>
            <person name="Hainaut M."/>
            <person name="Henrissat B."/>
            <person name="Grigoriev I.V."/>
            <person name="Spatafora J.W."/>
            <person name="Aime M.C."/>
        </authorList>
    </citation>
    <scope>NUCLEOTIDE SEQUENCE [LARGE SCALE GENOMIC DNA]</scope>
    <source>
        <strain evidence="3 4">MCA 3645</strain>
    </source>
</reference>
<protein>
    <submittedName>
        <fullName evidence="3">Uncharacterized protein</fullName>
    </submittedName>
</protein>
<feature type="compositionally biased region" description="Basic and acidic residues" evidence="1">
    <location>
        <begin position="291"/>
        <end position="311"/>
    </location>
</feature>
<organism evidence="3 4">
    <name type="scientific">Testicularia cyperi</name>
    <dbReference type="NCBI Taxonomy" id="1882483"/>
    <lineage>
        <taxon>Eukaryota</taxon>
        <taxon>Fungi</taxon>
        <taxon>Dikarya</taxon>
        <taxon>Basidiomycota</taxon>
        <taxon>Ustilaginomycotina</taxon>
        <taxon>Ustilaginomycetes</taxon>
        <taxon>Ustilaginales</taxon>
        <taxon>Anthracoideaceae</taxon>
        <taxon>Testicularia</taxon>
    </lineage>
</organism>
<keyword evidence="2" id="KW-1133">Transmembrane helix</keyword>
<dbReference type="InParanoid" id="A0A317Y2P5"/>
<dbReference type="EMBL" id="KZ819188">
    <property type="protein sequence ID" value="PWZ03851.1"/>
    <property type="molecule type" value="Genomic_DNA"/>
</dbReference>
<evidence type="ECO:0000256" key="1">
    <source>
        <dbReference type="SAM" id="MobiDB-lite"/>
    </source>
</evidence>
<feature type="compositionally biased region" description="Pro residues" evidence="1">
    <location>
        <begin position="266"/>
        <end position="286"/>
    </location>
</feature>
<gene>
    <name evidence="3" type="ORF">BCV70DRAFT_24372</name>
</gene>
<dbReference type="Proteomes" id="UP000246740">
    <property type="component" value="Unassembled WGS sequence"/>
</dbReference>